<evidence type="ECO:0000259" key="4">
    <source>
        <dbReference type="Pfam" id="PF23598"/>
    </source>
</evidence>
<dbReference type="PROSITE" id="PS51450">
    <property type="entry name" value="LRR"/>
    <property type="match status" value="3"/>
</dbReference>
<feature type="domain" description="Disease resistance R13L4/SHOC-2-like LRR" evidence="4">
    <location>
        <begin position="302"/>
        <end position="383"/>
    </location>
</feature>
<dbReference type="PANTHER" id="PTHR48051:SF54">
    <property type="entry name" value="LEUCINE-RICH REPEAT-CONTAINING PROTEIN"/>
    <property type="match status" value="1"/>
</dbReference>
<dbReference type="Proteomes" id="UP000504631">
    <property type="component" value="Unplaced"/>
</dbReference>
<feature type="compositionally biased region" description="Polar residues" evidence="3">
    <location>
        <begin position="21"/>
        <end position="32"/>
    </location>
</feature>
<dbReference type="KEGG" id="bvk:117235007"/>
<feature type="region of interest" description="Disordered" evidence="3">
    <location>
        <begin position="1"/>
        <end position="32"/>
    </location>
</feature>
<name>A0A6J3KJR3_9HYME</name>
<dbReference type="Pfam" id="PF23598">
    <property type="entry name" value="LRR_14"/>
    <property type="match status" value="2"/>
</dbReference>
<dbReference type="InterPro" id="IPR003591">
    <property type="entry name" value="Leu-rich_rpt_typical-subtyp"/>
</dbReference>
<accession>A0A6J3KJR3</accession>
<dbReference type="InterPro" id="IPR050216">
    <property type="entry name" value="LRR_domain-containing"/>
</dbReference>
<dbReference type="GeneID" id="117235007"/>
<organism evidence="5 6">
    <name type="scientific">Bombus vosnesenskii</name>
    <dbReference type="NCBI Taxonomy" id="207650"/>
    <lineage>
        <taxon>Eukaryota</taxon>
        <taxon>Metazoa</taxon>
        <taxon>Ecdysozoa</taxon>
        <taxon>Arthropoda</taxon>
        <taxon>Hexapoda</taxon>
        <taxon>Insecta</taxon>
        <taxon>Pterygota</taxon>
        <taxon>Neoptera</taxon>
        <taxon>Endopterygota</taxon>
        <taxon>Hymenoptera</taxon>
        <taxon>Apocrita</taxon>
        <taxon>Aculeata</taxon>
        <taxon>Apoidea</taxon>
        <taxon>Anthophila</taxon>
        <taxon>Apidae</taxon>
        <taxon>Bombus</taxon>
        <taxon>Pyrobombus</taxon>
    </lineage>
</organism>
<evidence type="ECO:0000256" key="3">
    <source>
        <dbReference type="SAM" id="MobiDB-lite"/>
    </source>
</evidence>
<dbReference type="InterPro" id="IPR032675">
    <property type="entry name" value="LRR_dom_sf"/>
</dbReference>
<dbReference type="InterPro" id="IPR055414">
    <property type="entry name" value="LRR_R13L4/SHOC2-like"/>
</dbReference>
<dbReference type="Gene3D" id="3.80.10.10">
    <property type="entry name" value="Ribonuclease Inhibitor"/>
    <property type="match status" value="3"/>
</dbReference>
<evidence type="ECO:0000313" key="5">
    <source>
        <dbReference type="Proteomes" id="UP000504631"/>
    </source>
</evidence>
<dbReference type="SUPFAM" id="SSF52047">
    <property type="entry name" value="RNI-like"/>
    <property type="match status" value="1"/>
</dbReference>
<evidence type="ECO:0000256" key="1">
    <source>
        <dbReference type="ARBA" id="ARBA00022614"/>
    </source>
</evidence>
<dbReference type="SMART" id="SM00369">
    <property type="entry name" value="LRR_TYP"/>
    <property type="match status" value="8"/>
</dbReference>
<keyword evidence="5" id="KW-1185">Reference proteome</keyword>
<proteinExistence type="predicted"/>
<evidence type="ECO:0000313" key="6">
    <source>
        <dbReference type="RefSeq" id="XP_033352516.1"/>
    </source>
</evidence>
<dbReference type="RefSeq" id="XP_033352516.1">
    <property type="nucleotide sequence ID" value="XM_033496625.1"/>
</dbReference>
<dbReference type="GO" id="GO:0005737">
    <property type="term" value="C:cytoplasm"/>
    <property type="evidence" value="ECO:0007669"/>
    <property type="project" value="TreeGrafter"/>
</dbReference>
<reference evidence="6" key="1">
    <citation type="submission" date="2025-08" db="UniProtKB">
        <authorList>
            <consortium name="RefSeq"/>
        </authorList>
    </citation>
    <scope>IDENTIFICATION</scope>
    <source>
        <tissue evidence="6">Muscle</tissue>
    </source>
</reference>
<dbReference type="PANTHER" id="PTHR48051">
    <property type="match status" value="1"/>
</dbReference>
<gene>
    <name evidence="6" type="primary">LOC117235007</name>
</gene>
<keyword evidence="2" id="KW-0677">Repeat</keyword>
<dbReference type="SMART" id="SM00364">
    <property type="entry name" value="LRR_BAC"/>
    <property type="match status" value="5"/>
</dbReference>
<dbReference type="InterPro" id="IPR001611">
    <property type="entry name" value="Leu-rich_rpt"/>
</dbReference>
<feature type="domain" description="Disease resistance R13L4/SHOC-2-like LRR" evidence="4">
    <location>
        <begin position="58"/>
        <end position="234"/>
    </location>
</feature>
<keyword evidence="1" id="KW-0433">Leucine-rich repeat</keyword>
<dbReference type="SUPFAM" id="SSF52058">
    <property type="entry name" value="L domain-like"/>
    <property type="match status" value="1"/>
</dbReference>
<protein>
    <submittedName>
        <fullName evidence="6">Leucine-rich repeat protein soc-2-like</fullName>
    </submittedName>
</protein>
<evidence type="ECO:0000256" key="2">
    <source>
        <dbReference type="ARBA" id="ARBA00022737"/>
    </source>
</evidence>
<dbReference type="AlphaFoldDB" id="A0A6J3KJR3"/>
<sequence length="579" mass="66808">MDLSKDSAAANETSSDDELKTSSAQETNNQITNMTGKEIIENVSFSQNSLHSLPNGFIEYVSKLVDLDLSNSRLRGLPKSLNMLKSLVSLNLNSNQFSTLPNVICELYNLEKLWASGNKIKYVPCNLGNLSKLETLSLSVNQLKDLPNSYAKLNQLKVCHLSTNKFKKIPNCIARGMESLQILEFSQNNYVNLDVYPKSTNLTTFYAEENDICPSFPNWILCSGYKKLETVSLNKTRFETFHQPTRTSRCYVKKLFMKQCDLNSKIVEFIIAGMINLEELVLGNTKVLYQNYFPTIPINKKESLCSLKVLDIQSTGLPQVPKTINKFFNLINLNLSCNNIFFLPKEICTLKNLITLIIDNNHLKTLPKNFGKLTSLRELKLCHNQLVKLPLSMKSLYNLEYIDLYNNEFEVLPIVVLFFRNLKGMDLEQNYFSTEHILQPRFPRYKNMRAVLRNYWMDSILGSRSRSAHKLKMFVDNSNTFPLPSSSDSNSECSWNSVDDIYTKRWYVSEDSADEFDPHECRKPKKRYYPPLTFYQPYQEIYRPADFHESRVQTRVSKMLECGAIVRQSSYEEGQFEDA</sequence>